<dbReference type="EMBL" id="JBHULH010000002">
    <property type="protein sequence ID" value="MFD2566805.1"/>
    <property type="molecule type" value="Genomic_DNA"/>
</dbReference>
<dbReference type="RefSeq" id="WP_379665517.1">
    <property type="nucleotide sequence ID" value="NZ_JBHULH010000002.1"/>
</dbReference>
<comment type="caution">
    <text evidence="1">The sequence shown here is derived from an EMBL/GenBank/DDBJ whole genome shotgun (WGS) entry which is preliminary data.</text>
</comment>
<reference evidence="2" key="1">
    <citation type="journal article" date="2019" name="Int. J. Syst. Evol. Microbiol.">
        <title>The Global Catalogue of Microorganisms (GCM) 10K type strain sequencing project: providing services to taxonomists for standard genome sequencing and annotation.</title>
        <authorList>
            <consortium name="The Broad Institute Genomics Platform"/>
            <consortium name="The Broad Institute Genome Sequencing Center for Infectious Disease"/>
            <person name="Wu L."/>
            <person name="Ma J."/>
        </authorList>
    </citation>
    <scope>NUCLEOTIDE SEQUENCE [LARGE SCALE GENOMIC DNA]</scope>
    <source>
        <strain evidence="2">KCTC 52127</strain>
    </source>
</reference>
<proteinExistence type="predicted"/>
<evidence type="ECO:0000313" key="1">
    <source>
        <dbReference type="EMBL" id="MFD2566805.1"/>
    </source>
</evidence>
<name>A0ABW5LPW9_9FLAO</name>
<accession>A0ABW5LPW9</accession>
<gene>
    <name evidence="1" type="ORF">ACFSRZ_05450</name>
</gene>
<dbReference type="Proteomes" id="UP001597508">
    <property type="component" value="Unassembled WGS sequence"/>
</dbReference>
<sequence length="109" mass="12746">MKYKLTTYKTLTGNKEILELTEDAYGQWIIYQNKKPKFHVNCFDFKNESNQILNSLLLSQQKTIKEILSSINKKNNTNLSIEKAPMLEIKVDSKLKELNLEPLPLEWVS</sequence>
<protein>
    <submittedName>
        <fullName evidence="1">Uncharacterized protein</fullName>
    </submittedName>
</protein>
<keyword evidence="2" id="KW-1185">Reference proteome</keyword>
<evidence type="ECO:0000313" key="2">
    <source>
        <dbReference type="Proteomes" id="UP001597508"/>
    </source>
</evidence>
<organism evidence="1 2">
    <name type="scientific">Pseudotenacibaculum haliotis</name>
    <dbReference type="NCBI Taxonomy" id="1862138"/>
    <lineage>
        <taxon>Bacteria</taxon>
        <taxon>Pseudomonadati</taxon>
        <taxon>Bacteroidota</taxon>
        <taxon>Flavobacteriia</taxon>
        <taxon>Flavobacteriales</taxon>
        <taxon>Flavobacteriaceae</taxon>
        <taxon>Pseudotenacibaculum</taxon>
    </lineage>
</organism>